<organism evidence="2 3">
    <name type="scientific">Hypholoma sublateritium (strain FD-334 SS-4)</name>
    <dbReference type="NCBI Taxonomy" id="945553"/>
    <lineage>
        <taxon>Eukaryota</taxon>
        <taxon>Fungi</taxon>
        <taxon>Dikarya</taxon>
        <taxon>Basidiomycota</taxon>
        <taxon>Agaricomycotina</taxon>
        <taxon>Agaricomycetes</taxon>
        <taxon>Agaricomycetidae</taxon>
        <taxon>Agaricales</taxon>
        <taxon>Agaricineae</taxon>
        <taxon>Strophariaceae</taxon>
        <taxon>Hypholoma</taxon>
    </lineage>
</organism>
<evidence type="ECO:0000256" key="1">
    <source>
        <dbReference type="SAM" id="MobiDB-lite"/>
    </source>
</evidence>
<dbReference type="EMBL" id="KN817531">
    <property type="protein sequence ID" value="KJA25609.1"/>
    <property type="molecule type" value="Genomic_DNA"/>
</dbReference>
<feature type="compositionally biased region" description="Polar residues" evidence="1">
    <location>
        <begin position="14"/>
        <end position="29"/>
    </location>
</feature>
<feature type="region of interest" description="Disordered" evidence="1">
    <location>
        <begin position="79"/>
        <end position="107"/>
    </location>
</feature>
<name>A0A0D2P409_HYPSF</name>
<evidence type="ECO:0000313" key="3">
    <source>
        <dbReference type="Proteomes" id="UP000054270"/>
    </source>
</evidence>
<protein>
    <submittedName>
        <fullName evidence="2">Uncharacterized protein</fullName>
    </submittedName>
</protein>
<feature type="compositionally biased region" description="Low complexity" evidence="1">
    <location>
        <begin position="39"/>
        <end position="51"/>
    </location>
</feature>
<reference evidence="3" key="1">
    <citation type="submission" date="2014-04" db="EMBL/GenBank/DDBJ databases">
        <title>Evolutionary Origins and Diversification of the Mycorrhizal Mutualists.</title>
        <authorList>
            <consortium name="DOE Joint Genome Institute"/>
            <consortium name="Mycorrhizal Genomics Consortium"/>
            <person name="Kohler A."/>
            <person name="Kuo A."/>
            <person name="Nagy L.G."/>
            <person name="Floudas D."/>
            <person name="Copeland A."/>
            <person name="Barry K.W."/>
            <person name="Cichocki N."/>
            <person name="Veneault-Fourrey C."/>
            <person name="LaButti K."/>
            <person name="Lindquist E.A."/>
            <person name="Lipzen A."/>
            <person name="Lundell T."/>
            <person name="Morin E."/>
            <person name="Murat C."/>
            <person name="Riley R."/>
            <person name="Ohm R."/>
            <person name="Sun H."/>
            <person name="Tunlid A."/>
            <person name="Henrissat B."/>
            <person name="Grigoriev I.V."/>
            <person name="Hibbett D.S."/>
            <person name="Martin F."/>
        </authorList>
    </citation>
    <scope>NUCLEOTIDE SEQUENCE [LARGE SCALE GENOMIC DNA]</scope>
    <source>
        <strain evidence="3">FD-334 SS-4</strain>
    </source>
</reference>
<evidence type="ECO:0000313" key="2">
    <source>
        <dbReference type="EMBL" id="KJA25609.1"/>
    </source>
</evidence>
<proteinExistence type="predicted"/>
<gene>
    <name evidence="2" type="ORF">HYPSUDRAFT_199733</name>
</gene>
<sequence length="107" mass="11204">MRSRPPYPGPDRASVQSFDLTLPHLSTSTPPRPSVDTASPVLRPSPASSSSIDIALPHPSTSLRPAFEIAIHVRRRCPDPLRLSTPPVQSTTAGNGAKSALSCVAAA</sequence>
<keyword evidence="3" id="KW-1185">Reference proteome</keyword>
<feature type="region of interest" description="Disordered" evidence="1">
    <location>
        <begin position="1"/>
        <end position="57"/>
    </location>
</feature>
<accession>A0A0D2P409</accession>
<dbReference type="AlphaFoldDB" id="A0A0D2P409"/>
<dbReference type="Proteomes" id="UP000054270">
    <property type="component" value="Unassembled WGS sequence"/>
</dbReference>